<proteinExistence type="inferred from homology"/>
<evidence type="ECO:0000256" key="8">
    <source>
        <dbReference type="SAM" id="Phobius"/>
    </source>
</evidence>
<evidence type="ECO:0000256" key="1">
    <source>
        <dbReference type="ARBA" id="ARBA00004651"/>
    </source>
</evidence>
<evidence type="ECO:0000256" key="2">
    <source>
        <dbReference type="ARBA" id="ARBA00006257"/>
    </source>
</evidence>
<keyword evidence="10" id="KW-0969">Cilium</keyword>
<feature type="compositionally biased region" description="Low complexity" evidence="7">
    <location>
        <begin position="25"/>
        <end position="50"/>
    </location>
</feature>
<evidence type="ECO:0000256" key="7">
    <source>
        <dbReference type="SAM" id="MobiDB-lite"/>
    </source>
</evidence>
<dbReference type="EMBL" id="CP155447">
    <property type="protein sequence ID" value="XBH05882.1"/>
    <property type="molecule type" value="Genomic_DNA"/>
</dbReference>
<dbReference type="PANTHER" id="PTHR30587:SF0">
    <property type="entry name" value="FLAGELLAR BIOSYNTHETIC PROTEIN FLIP"/>
    <property type="match status" value="1"/>
</dbReference>
<keyword evidence="9" id="KW-0732">Signal</keyword>
<feature type="signal peptide" evidence="9">
    <location>
        <begin position="1"/>
        <end position="24"/>
    </location>
</feature>
<name>A0AAU7CLR0_9BACT</name>
<evidence type="ECO:0000256" key="9">
    <source>
        <dbReference type="SAM" id="SignalP"/>
    </source>
</evidence>
<dbReference type="GO" id="GO:0005886">
    <property type="term" value="C:plasma membrane"/>
    <property type="evidence" value="ECO:0007669"/>
    <property type="project" value="UniProtKB-SubCell"/>
</dbReference>
<dbReference type="Pfam" id="PF00813">
    <property type="entry name" value="FliP"/>
    <property type="match status" value="1"/>
</dbReference>
<keyword evidence="10" id="KW-0282">Flagellum</keyword>
<evidence type="ECO:0000256" key="4">
    <source>
        <dbReference type="ARBA" id="ARBA00022692"/>
    </source>
</evidence>
<keyword evidence="3" id="KW-1003">Cell membrane</keyword>
<reference evidence="10" key="1">
    <citation type="submission" date="2024-05" db="EMBL/GenBank/DDBJ databases">
        <title>Planctomycetes of the genus Singulisphaera possess chitinolytic capabilities.</title>
        <authorList>
            <person name="Ivanova A."/>
        </authorList>
    </citation>
    <scope>NUCLEOTIDE SEQUENCE</scope>
    <source>
        <strain evidence="10">Ch08T</strain>
    </source>
</reference>
<dbReference type="GO" id="GO:0009306">
    <property type="term" value="P:protein secretion"/>
    <property type="evidence" value="ECO:0007669"/>
    <property type="project" value="InterPro"/>
</dbReference>
<dbReference type="AlphaFoldDB" id="A0AAU7CLR0"/>
<accession>A0AAU7CLR0</accession>
<sequence length="243" mass="25646">MNARLIKPALLVVGFATTLLTLGAAPPGSRGPGSPSRSASAATSAGPRPAVMANRPVAPITTDLLQEDAGPALKSAEPSISAPAPSANLLAPPEPGQVISGLRMAAPLLIMLVPAAVLMFTAFVRINIVLILLRQALGSPQVPGNQVLSALALLLTALVMRPVAEVAYTQGIEPYASGRLPAVAAWEAGTKPIKAFMIKQIERTNHQDYLWQLYDLSTTGSANQPDPVNGRIFRSRWWRRHSS</sequence>
<comment type="similarity">
    <text evidence="2">Belongs to the FliP/MopC/SpaP family.</text>
</comment>
<evidence type="ECO:0000256" key="5">
    <source>
        <dbReference type="ARBA" id="ARBA00022989"/>
    </source>
</evidence>
<organism evidence="10">
    <name type="scientific">Singulisphaera sp. Ch08</name>
    <dbReference type="NCBI Taxonomy" id="3120278"/>
    <lineage>
        <taxon>Bacteria</taxon>
        <taxon>Pseudomonadati</taxon>
        <taxon>Planctomycetota</taxon>
        <taxon>Planctomycetia</taxon>
        <taxon>Isosphaerales</taxon>
        <taxon>Isosphaeraceae</taxon>
        <taxon>Singulisphaera</taxon>
    </lineage>
</organism>
<dbReference type="PRINTS" id="PR01302">
    <property type="entry name" value="TYPE3IMPPROT"/>
</dbReference>
<keyword evidence="4 8" id="KW-0812">Transmembrane</keyword>
<keyword evidence="6 8" id="KW-0472">Membrane</keyword>
<dbReference type="InterPro" id="IPR005838">
    <property type="entry name" value="T3SS_IM_P"/>
</dbReference>
<dbReference type="PANTHER" id="PTHR30587">
    <property type="entry name" value="FLAGELLAR BIOSYNTHETIC PROTEIN FLIP"/>
    <property type="match status" value="1"/>
</dbReference>
<feature type="transmembrane region" description="Helical" evidence="8">
    <location>
        <begin position="108"/>
        <end position="133"/>
    </location>
</feature>
<comment type="subcellular location">
    <subcellularLocation>
        <location evidence="1">Cell membrane</location>
        <topology evidence="1">Multi-pass membrane protein</topology>
    </subcellularLocation>
</comment>
<evidence type="ECO:0000313" key="10">
    <source>
        <dbReference type="EMBL" id="XBH05882.1"/>
    </source>
</evidence>
<feature type="region of interest" description="Disordered" evidence="7">
    <location>
        <begin position="25"/>
        <end position="52"/>
    </location>
</feature>
<evidence type="ECO:0000256" key="3">
    <source>
        <dbReference type="ARBA" id="ARBA00022475"/>
    </source>
</evidence>
<protein>
    <submittedName>
        <fullName evidence="10">Flagellar biosynthetic protein FliP</fullName>
    </submittedName>
</protein>
<evidence type="ECO:0000256" key="6">
    <source>
        <dbReference type="ARBA" id="ARBA00023136"/>
    </source>
</evidence>
<keyword evidence="5 8" id="KW-1133">Transmembrane helix</keyword>
<gene>
    <name evidence="10" type="ORF">V5E97_07585</name>
</gene>
<dbReference type="RefSeq" id="WP_406698733.1">
    <property type="nucleotide sequence ID" value="NZ_CP155447.1"/>
</dbReference>
<feature type="chain" id="PRO_5043560047" evidence="9">
    <location>
        <begin position="25"/>
        <end position="243"/>
    </location>
</feature>
<keyword evidence="10" id="KW-0966">Cell projection</keyword>